<name>A0A0Q3R693_BRADI</name>
<reference evidence="12" key="3">
    <citation type="submission" date="2018-08" db="UniProtKB">
        <authorList>
            <consortium name="EnsemblPlants"/>
        </authorList>
    </citation>
    <scope>IDENTIFICATION</scope>
    <source>
        <strain evidence="12">cv. Bd21</strain>
    </source>
</reference>
<dbReference type="EMBL" id="CM000881">
    <property type="protein sequence ID" value="KQK08946.1"/>
    <property type="molecule type" value="Genomic_DNA"/>
</dbReference>
<dbReference type="GO" id="GO:0019915">
    <property type="term" value="P:lipid storage"/>
    <property type="evidence" value="ECO:0000318"/>
    <property type="project" value="GO_Central"/>
</dbReference>
<organism evidence="11">
    <name type="scientific">Brachypodium distachyon</name>
    <name type="common">Purple false brome</name>
    <name type="synonym">Trachynia distachya</name>
    <dbReference type="NCBI Taxonomy" id="15368"/>
    <lineage>
        <taxon>Eukaryota</taxon>
        <taxon>Viridiplantae</taxon>
        <taxon>Streptophyta</taxon>
        <taxon>Embryophyta</taxon>
        <taxon>Tracheophyta</taxon>
        <taxon>Spermatophyta</taxon>
        <taxon>Magnoliopsida</taxon>
        <taxon>Liliopsida</taxon>
        <taxon>Poales</taxon>
        <taxon>Poaceae</taxon>
        <taxon>BOP clade</taxon>
        <taxon>Pooideae</taxon>
        <taxon>Stipodae</taxon>
        <taxon>Brachypodieae</taxon>
        <taxon>Brachypodium</taxon>
    </lineage>
</organism>
<keyword evidence="4" id="KW-0551">Lipid droplet</keyword>
<dbReference type="InterPro" id="IPR000136">
    <property type="entry name" value="Oleosin"/>
</dbReference>
<evidence type="ECO:0000256" key="3">
    <source>
        <dbReference type="ARBA" id="ARBA00010858"/>
    </source>
</evidence>
<dbReference type="STRING" id="15368.A0A0Q3R693"/>
<evidence type="ECO:0000256" key="5">
    <source>
        <dbReference type="ARBA" id="ARBA00022692"/>
    </source>
</evidence>
<proteinExistence type="inferred from homology"/>
<evidence type="ECO:0000256" key="2">
    <source>
        <dbReference type="ARBA" id="ARBA00004502"/>
    </source>
</evidence>
<dbReference type="GO" id="GO:0016020">
    <property type="term" value="C:membrane"/>
    <property type="evidence" value="ECO:0007669"/>
    <property type="project" value="UniProtKB-SubCell"/>
</dbReference>
<comment type="similarity">
    <text evidence="3">Belongs to the oleosin family.</text>
</comment>
<feature type="compositionally biased region" description="Low complexity" evidence="9">
    <location>
        <begin position="1"/>
        <end position="11"/>
    </location>
</feature>
<dbReference type="RefSeq" id="XP_010232079.1">
    <property type="nucleotide sequence ID" value="XM_010233777.3"/>
</dbReference>
<evidence type="ECO:0000313" key="12">
    <source>
        <dbReference type="EnsemblPlants" id="KQK08946"/>
    </source>
</evidence>
<reference evidence="11 12" key="1">
    <citation type="journal article" date="2010" name="Nature">
        <title>Genome sequencing and analysis of the model grass Brachypodium distachyon.</title>
        <authorList>
            <consortium name="International Brachypodium Initiative"/>
        </authorList>
    </citation>
    <scope>NUCLEOTIDE SEQUENCE [LARGE SCALE GENOMIC DNA]</scope>
    <source>
        <strain evidence="11">Bd21</strain>
        <strain evidence="12">cv. Bd21</strain>
    </source>
</reference>
<dbReference type="EnsemblPlants" id="KQK08946">
    <property type="protein sequence ID" value="KQK08946"/>
    <property type="gene ID" value="BRADI_2g45012v3"/>
</dbReference>
<dbReference type="GO" id="GO:0009791">
    <property type="term" value="P:post-embryonic development"/>
    <property type="evidence" value="ECO:0007669"/>
    <property type="project" value="UniProtKB-ARBA"/>
</dbReference>
<dbReference type="GO" id="GO:0048608">
    <property type="term" value="P:reproductive structure development"/>
    <property type="evidence" value="ECO:0007669"/>
    <property type="project" value="UniProtKB-ARBA"/>
</dbReference>
<keyword evidence="13" id="KW-1185">Reference proteome</keyword>
<dbReference type="Gramene" id="KQK08946">
    <property type="protein sequence ID" value="KQK08946"/>
    <property type="gene ID" value="BRADI_2g45012v3"/>
</dbReference>
<feature type="transmembrane region" description="Helical" evidence="10">
    <location>
        <begin position="55"/>
        <end position="73"/>
    </location>
</feature>
<dbReference type="Proteomes" id="UP000008810">
    <property type="component" value="Chromosome 2"/>
</dbReference>
<reference evidence="11" key="2">
    <citation type="submission" date="2017-06" db="EMBL/GenBank/DDBJ databases">
        <title>WGS assembly of Brachypodium distachyon.</title>
        <authorList>
            <consortium name="The International Brachypodium Initiative"/>
            <person name="Lucas S."/>
            <person name="Harmon-Smith M."/>
            <person name="Lail K."/>
            <person name="Tice H."/>
            <person name="Grimwood J."/>
            <person name="Bruce D."/>
            <person name="Barry K."/>
            <person name="Shu S."/>
            <person name="Lindquist E."/>
            <person name="Wang M."/>
            <person name="Pitluck S."/>
            <person name="Vogel J.P."/>
            <person name="Garvin D.F."/>
            <person name="Mockler T.C."/>
            <person name="Schmutz J."/>
            <person name="Rokhsar D."/>
            <person name="Bevan M.W."/>
        </authorList>
    </citation>
    <scope>NUCLEOTIDE SEQUENCE</scope>
    <source>
        <strain evidence="11">Bd21</strain>
    </source>
</reference>
<evidence type="ECO:0000256" key="1">
    <source>
        <dbReference type="ARBA" id="ARBA00004141"/>
    </source>
</evidence>
<dbReference type="GeneID" id="104582826"/>
<evidence type="ECO:0000256" key="8">
    <source>
        <dbReference type="ARBA" id="ARBA00023136"/>
    </source>
</evidence>
<dbReference type="PANTHER" id="PTHR33203:SF2">
    <property type="entry name" value="OS01G0643900 PROTEIN"/>
    <property type="match status" value="1"/>
</dbReference>
<evidence type="ECO:0000256" key="6">
    <source>
        <dbReference type="ARBA" id="ARBA00022989"/>
    </source>
</evidence>
<feature type="compositionally biased region" description="Pro residues" evidence="9">
    <location>
        <begin position="12"/>
        <end position="21"/>
    </location>
</feature>
<evidence type="ECO:0000256" key="7">
    <source>
        <dbReference type="ARBA" id="ARBA00022990"/>
    </source>
</evidence>
<feature type="transmembrane region" description="Helical" evidence="10">
    <location>
        <begin position="106"/>
        <end position="134"/>
    </location>
</feature>
<dbReference type="PANTHER" id="PTHR33203">
    <property type="entry name" value="OLEOSIN"/>
    <property type="match status" value="1"/>
</dbReference>
<evidence type="ECO:0000313" key="13">
    <source>
        <dbReference type="Proteomes" id="UP000008810"/>
    </source>
</evidence>
<evidence type="ECO:0000256" key="4">
    <source>
        <dbReference type="ARBA" id="ARBA00022677"/>
    </source>
</evidence>
<evidence type="ECO:0000313" key="11">
    <source>
        <dbReference type="EMBL" id="KQK08946.1"/>
    </source>
</evidence>
<dbReference type="GO" id="GO:0012511">
    <property type="term" value="C:monolayer-surrounded lipid storage body"/>
    <property type="evidence" value="ECO:0007669"/>
    <property type="project" value="InterPro"/>
</dbReference>
<feature type="transmembrane region" description="Helical" evidence="10">
    <location>
        <begin position="80"/>
        <end position="100"/>
    </location>
</feature>
<comment type="subcellular location">
    <subcellularLocation>
        <location evidence="2">Lipid droplet</location>
    </subcellularLocation>
    <subcellularLocation>
        <location evidence="1">Membrane</location>
        <topology evidence="1">Multi-pass membrane protein</topology>
    </subcellularLocation>
</comment>
<evidence type="ECO:0000256" key="10">
    <source>
        <dbReference type="SAM" id="Phobius"/>
    </source>
</evidence>
<feature type="region of interest" description="Disordered" evidence="9">
    <location>
        <begin position="1"/>
        <end position="31"/>
    </location>
</feature>
<evidence type="ECO:0008006" key="14">
    <source>
        <dbReference type="Google" id="ProtNLM"/>
    </source>
</evidence>
<accession>A0A0Q3R693</accession>
<gene>
    <name evidence="12" type="primary">LOC104582826</name>
    <name evidence="11" type="ORF">BRADI_2g45012v3</name>
</gene>
<dbReference type="AlphaFoldDB" id="A0A0Q3R693"/>
<keyword evidence="7" id="KW-0007">Acetylation</keyword>
<dbReference type="Pfam" id="PF01277">
    <property type="entry name" value="Oleosin"/>
    <property type="match status" value="1"/>
</dbReference>
<keyword evidence="6 10" id="KW-1133">Transmembrane helix</keyword>
<protein>
    <recommendedName>
        <fullName evidence="14">Oleosin</fullName>
    </recommendedName>
</protein>
<keyword evidence="8 10" id="KW-0472">Membrane</keyword>
<keyword evidence="5 10" id="KW-0812">Transmembrane</keyword>
<dbReference type="KEGG" id="bdi:104582826"/>
<sequence>MADWPGGLLPLPTTPRPPAQRPPRSGQASTEYSSSSLHRRAQFSSHAPTNSNPNAQLLAILALAVTLAALLALAGVTLTAAFAALVVLSPLLLLTCPLWAPLALVAIVTGAASLVACSLAVAALGAGTWAYRYFAGRHLVGARRVDYYTRGRFAYAGGSHVATGYYGPGYSRRIKDVAPGA</sequence>
<evidence type="ECO:0000256" key="9">
    <source>
        <dbReference type="SAM" id="MobiDB-lite"/>
    </source>
</evidence>